<organism evidence="2 3">
    <name type="scientific">Thermomonospora cellulosilytica</name>
    <dbReference type="NCBI Taxonomy" id="1411118"/>
    <lineage>
        <taxon>Bacteria</taxon>
        <taxon>Bacillati</taxon>
        <taxon>Actinomycetota</taxon>
        <taxon>Actinomycetes</taxon>
        <taxon>Streptosporangiales</taxon>
        <taxon>Thermomonosporaceae</taxon>
        <taxon>Thermomonospora</taxon>
    </lineage>
</organism>
<gene>
    <name evidence="2" type="ORF">HNR21_004829</name>
</gene>
<dbReference type="InterPro" id="IPR041657">
    <property type="entry name" value="HTH_17"/>
</dbReference>
<dbReference type="GO" id="GO:0003677">
    <property type="term" value="F:DNA binding"/>
    <property type="evidence" value="ECO:0007669"/>
    <property type="project" value="InterPro"/>
</dbReference>
<reference evidence="2 3" key="1">
    <citation type="submission" date="2020-08" db="EMBL/GenBank/DDBJ databases">
        <title>Sequencing the genomes of 1000 actinobacteria strains.</title>
        <authorList>
            <person name="Klenk H.-P."/>
        </authorList>
    </citation>
    <scope>NUCLEOTIDE SEQUENCE [LARGE SCALE GENOMIC DNA]</scope>
    <source>
        <strain evidence="2 3">DSM 45823</strain>
    </source>
</reference>
<dbReference type="InterPro" id="IPR010093">
    <property type="entry name" value="SinI_DNA-bd"/>
</dbReference>
<sequence length="63" mass="6490">MASPPPPEFWTVAEVAAQLRVHPVTVRRLAAAGQFAGAVKVGRQWRIPAGSVPATNATGVADG</sequence>
<dbReference type="Pfam" id="PF12728">
    <property type="entry name" value="HTH_17"/>
    <property type="match status" value="1"/>
</dbReference>
<comment type="caution">
    <text evidence="2">The sequence shown here is derived from an EMBL/GenBank/DDBJ whole genome shotgun (WGS) entry which is preliminary data.</text>
</comment>
<dbReference type="Proteomes" id="UP000539313">
    <property type="component" value="Unassembled WGS sequence"/>
</dbReference>
<dbReference type="NCBIfam" id="TIGR01764">
    <property type="entry name" value="excise"/>
    <property type="match status" value="1"/>
</dbReference>
<protein>
    <submittedName>
        <fullName evidence="2">Excisionase family DNA binding protein</fullName>
    </submittedName>
</protein>
<name>A0A7W3N1W0_9ACTN</name>
<accession>A0A7W3N1W0</accession>
<evidence type="ECO:0000313" key="2">
    <source>
        <dbReference type="EMBL" id="MBA9005947.1"/>
    </source>
</evidence>
<dbReference type="AlphaFoldDB" id="A0A7W3N1W0"/>
<proteinExistence type="predicted"/>
<dbReference type="RefSeq" id="WP_182706998.1">
    <property type="nucleotide sequence ID" value="NZ_JACJII010000001.1"/>
</dbReference>
<evidence type="ECO:0000259" key="1">
    <source>
        <dbReference type="Pfam" id="PF12728"/>
    </source>
</evidence>
<dbReference type="EMBL" id="JACJII010000001">
    <property type="protein sequence ID" value="MBA9005947.1"/>
    <property type="molecule type" value="Genomic_DNA"/>
</dbReference>
<feature type="domain" description="Helix-turn-helix" evidence="1">
    <location>
        <begin position="11"/>
        <end position="49"/>
    </location>
</feature>
<evidence type="ECO:0000313" key="3">
    <source>
        <dbReference type="Proteomes" id="UP000539313"/>
    </source>
</evidence>
<keyword evidence="3" id="KW-1185">Reference proteome</keyword>